<feature type="non-terminal residue" evidence="1">
    <location>
        <position position="1"/>
    </location>
</feature>
<name>A0A1B6HBV0_9HEMI</name>
<organism evidence="1">
    <name type="scientific">Homalodisca liturata</name>
    <dbReference type="NCBI Taxonomy" id="320908"/>
    <lineage>
        <taxon>Eukaryota</taxon>
        <taxon>Metazoa</taxon>
        <taxon>Ecdysozoa</taxon>
        <taxon>Arthropoda</taxon>
        <taxon>Hexapoda</taxon>
        <taxon>Insecta</taxon>
        <taxon>Pterygota</taxon>
        <taxon>Neoptera</taxon>
        <taxon>Paraneoptera</taxon>
        <taxon>Hemiptera</taxon>
        <taxon>Auchenorrhyncha</taxon>
        <taxon>Membracoidea</taxon>
        <taxon>Cicadellidae</taxon>
        <taxon>Cicadellinae</taxon>
        <taxon>Proconiini</taxon>
        <taxon>Homalodisca</taxon>
    </lineage>
</organism>
<dbReference type="EMBL" id="GECU01035546">
    <property type="protein sequence ID" value="JAS72160.1"/>
    <property type="molecule type" value="Transcribed_RNA"/>
</dbReference>
<evidence type="ECO:0000313" key="1">
    <source>
        <dbReference type="EMBL" id="JAS72160.1"/>
    </source>
</evidence>
<reference evidence="1" key="1">
    <citation type="submission" date="2015-11" db="EMBL/GenBank/DDBJ databases">
        <title>De novo transcriptome assembly of four potential Pierce s Disease insect vectors from Arizona vineyards.</title>
        <authorList>
            <person name="Tassone E.E."/>
        </authorList>
    </citation>
    <scope>NUCLEOTIDE SEQUENCE</scope>
</reference>
<proteinExistence type="predicted"/>
<dbReference type="AlphaFoldDB" id="A0A1B6HBV0"/>
<accession>A0A1B6HBV0</accession>
<protein>
    <submittedName>
        <fullName evidence="1">Uncharacterized protein</fullName>
    </submittedName>
</protein>
<sequence length="120" mass="13583">ASFDEGGENILIDEMLTSNIEMNLNNMPIAIMPEGVDVADFLSEVIDVNIETNYESDLLEHNKICFLSGVIEPEDESEVFDEEANHTRNEITDQQDDQILNSTLTTYSNQALIQIMFHQT</sequence>
<gene>
    <name evidence="1" type="ORF">g.58818</name>
</gene>